<protein>
    <recommendedName>
        <fullName evidence="4">Alginate biosynthesis protein AlgF</fullName>
    </recommendedName>
</protein>
<dbReference type="OrthoDB" id="6041764at2"/>
<accession>A0A2S0PDR8</accession>
<evidence type="ECO:0000256" key="8">
    <source>
        <dbReference type="SAM" id="SignalP"/>
    </source>
</evidence>
<evidence type="ECO:0000256" key="5">
    <source>
        <dbReference type="ARBA" id="ARBA00022729"/>
    </source>
</evidence>
<evidence type="ECO:0000256" key="7">
    <source>
        <dbReference type="ARBA" id="ARBA00022841"/>
    </source>
</evidence>
<evidence type="ECO:0000256" key="2">
    <source>
        <dbReference type="ARBA" id="ARBA00005182"/>
    </source>
</evidence>
<evidence type="ECO:0000313" key="9">
    <source>
        <dbReference type="EMBL" id="AVY95530.1"/>
    </source>
</evidence>
<feature type="signal peptide" evidence="8">
    <location>
        <begin position="1"/>
        <end position="22"/>
    </location>
</feature>
<dbReference type="RefSeq" id="WP_107889990.1">
    <property type="nucleotide sequence ID" value="NZ_CALFSO010000138.1"/>
</dbReference>
<organism evidence="9 10">
    <name type="scientific">Microvirgula aerodenitrificans</name>
    <dbReference type="NCBI Taxonomy" id="57480"/>
    <lineage>
        <taxon>Bacteria</taxon>
        <taxon>Pseudomonadati</taxon>
        <taxon>Pseudomonadota</taxon>
        <taxon>Betaproteobacteria</taxon>
        <taxon>Neisseriales</taxon>
        <taxon>Aquaspirillaceae</taxon>
        <taxon>Microvirgula</taxon>
    </lineage>
</organism>
<evidence type="ECO:0000256" key="4">
    <source>
        <dbReference type="ARBA" id="ARBA00013964"/>
    </source>
</evidence>
<dbReference type="GO" id="GO:0051301">
    <property type="term" value="P:cell division"/>
    <property type="evidence" value="ECO:0007669"/>
    <property type="project" value="UniProtKB-KW"/>
</dbReference>
<evidence type="ECO:0000256" key="6">
    <source>
        <dbReference type="ARBA" id="ARBA00022764"/>
    </source>
</evidence>
<dbReference type="GO" id="GO:0042597">
    <property type="term" value="C:periplasmic space"/>
    <property type="evidence" value="ECO:0007669"/>
    <property type="project" value="UniProtKB-SubCell"/>
</dbReference>
<proteinExistence type="inferred from homology"/>
<evidence type="ECO:0000313" key="10">
    <source>
        <dbReference type="Proteomes" id="UP000244173"/>
    </source>
</evidence>
<comment type="subcellular location">
    <subcellularLocation>
        <location evidence="1">Periplasm</location>
    </subcellularLocation>
</comment>
<dbReference type="GO" id="GO:0042121">
    <property type="term" value="P:alginic acid biosynthetic process"/>
    <property type="evidence" value="ECO:0007669"/>
    <property type="project" value="UniProtKB-UniPathway"/>
</dbReference>
<keyword evidence="9" id="KW-0132">Cell division</keyword>
<dbReference type="Pfam" id="PF11182">
    <property type="entry name" value="AlgF"/>
    <property type="match status" value="1"/>
</dbReference>
<dbReference type="UniPathway" id="UPA00286"/>
<name>A0A2S0PDR8_9NEIS</name>
<gene>
    <name evidence="9" type="ORF">DAI18_16850</name>
</gene>
<keyword evidence="5 8" id="KW-0732">Signal</keyword>
<evidence type="ECO:0000256" key="1">
    <source>
        <dbReference type="ARBA" id="ARBA00004418"/>
    </source>
</evidence>
<comment type="similarity">
    <text evidence="3">Belongs to the AlgF family.</text>
</comment>
<evidence type="ECO:0000256" key="3">
    <source>
        <dbReference type="ARBA" id="ARBA00010033"/>
    </source>
</evidence>
<dbReference type="Proteomes" id="UP000244173">
    <property type="component" value="Chromosome"/>
</dbReference>
<dbReference type="AlphaFoldDB" id="A0A2S0PDR8"/>
<comment type="pathway">
    <text evidence="2">Glycan biosynthesis; alginate biosynthesis.</text>
</comment>
<keyword evidence="6" id="KW-0574">Periplasm</keyword>
<keyword evidence="7" id="KW-0016">Alginate biosynthesis</keyword>
<reference evidence="9 10" key="1">
    <citation type="submission" date="2018-04" db="EMBL/GenBank/DDBJ databases">
        <title>Denitrifier Microvirgula.</title>
        <authorList>
            <person name="Anderson E."/>
            <person name="Jang J."/>
            <person name="Ishii S."/>
        </authorList>
    </citation>
    <scope>NUCLEOTIDE SEQUENCE [LARGE SCALE GENOMIC DNA]</scope>
    <source>
        <strain evidence="9 10">BE2.4</strain>
    </source>
</reference>
<dbReference type="EMBL" id="CP028519">
    <property type="protein sequence ID" value="AVY95530.1"/>
    <property type="molecule type" value="Genomic_DNA"/>
</dbReference>
<sequence length="225" mass="22828">MNKLQHALIAAAVVSLSLPVAAEGVLAQLYAARPPAGSSFVRLANPLPTAVATQVAGASKQSLGRGAVAGRYAIVQGNRPFEVRIDGKLAATLSVKPDTFNTLVIGKQGGRYALTAIDDSGGNQDALKSELRFYNLAGACAGARLRLGSGDATVFDAVAPSTAAARTVNPVAATFSASCGKGPAAHWSMPATQPGDHYSLFLTGTAAAPVLRGQLSATEPYGKAP</sequence>
<keyword evidence="9" id="KW-0131">Cell cycle</keyword>
<dbReference type="KEGG" id="maer:DAI18_16850"/>
<keyword evidence="10" id="KW-1185">Reference proteome</keyword>
<dbReference type="InterPro" id="IPR035422">
    <property type="entry name" value="AlgF"/>
</dbReference>
<feature type="chain" id="PRO_5015626808" description="Alginate biosynthesis protein AlgF" evidence="8">
    <location>
        <begin position="23"/>
        <end position="225"/>
    </location>
</feature>